<sequence>MYTLCQTRKHRTIDQAHSEEVRQLQYRIIELEETVHFLRRKSQSKRGATQDTLEIRSNEFVHFRSSSNGSENHDHNMSGTVPKPENVTYPPNPSFGRFKAAYEANNSEMLNEKMDVSNDASPSPGSVMYSSSPCSSCTYETQYQTYQNDIRQTLPITPDFHFRNPQNERAIPKGAVTQVSHDPSSIYPSPHTENAPAPAVSYTPMPSSHSPVGNNCQCLKHSSAFVPLVNLGLALRTSREALEVLHPADSNCELFYYISLLENHIFSASPEEKLPNTPVVERNRSSRVPMQTMYNP</sequence>
<dbReference type="AlphaFoldDB" id="A0AAV5ANI5"/>
<evidence type="ECO:0000256" key="1">
    <source>
        <dbReference type="SAM" id="MobiDB-lite"/>
    </source>
</evidence>
<reference evidence="2" key="1">
    <citation type="submission" date="2021-10" db="EMBL/GenBank/DDBJ databases">
        <title>De novo Genome Assembly of Clathrus columnatus (Basidiomycota, Fungi) Using Illumina and Nanopore Sequence Data.</title>
        <authorList>
            <person name="Ogiso-Tanaka E."/>
            <person name="Itagaki H."/>
            <person name="Hosoya T."/>
            <person name="Hosaka K."/>
        </authorList>
    </citation>
    <scope>NUCLEOTIDE SEQUENCE</scope>
    <source>
        <strain evidence="2">MO-923</strain>
    </source>
</reference>
<dbReference type="EMBL" id="BPWL01000008">
    <property type="protein sequence ID" value="GJJ13480.1"/>
    <property type="molecule type" value="Genomic_DNA"/>
</dbReference>
<comment type="caution">
    <text evidence="2">The sequence shown here is derived from an EMBL/GenBank/DDBJ whole genome shotgun (WGS) entry which is preliminary data.</text>
</comment>
<keyword evidence="3" id="KW-1185">Reference proteome</keyword>
<gene>
    <name evidence="2" type="ORF">Clacol_007734</name>
</gene>
<feature type="region of interest" description="Disordered" evidence="1">
    <location>
        <begin position="64"/>
        <end position="87"/>
    </location>
</feature>
<organism evidence="2 3">
    <name type="scientific">Clathrus columnatus</name>
    <dbReference type="NCBI Taxonomy" id="1419009"/>
    <lineage>
        <taxon>Eukaryota</taxon>
        <taxon>Fungi</taxon>
        <taxon>Dikarya</taxon>
        <taxon>Basidiomycota</taxon>
        <taxon>Agaricomycotina</taxon>
        <taxon>Agaricomycetes</taxon>
        <taxon>Phallomycetidae</taxon>
        <taxon>Phallales</taxon>
        <taxon>Clathraceae</taxon>
        <taxon>Clathrus</taxon>
    </lineage>
</organism>
<name>A0AAV5ANI5_9AGAM</name>
<feature type="region of interest" description="Disordered" evidence="1">
    <location>
        <begin position="271"/>
        <end position="296"/>
    </location>
</feature>
<evidence type="ECO:0000313" key="3">
    <source>
        <dbReference type="Proteomes" id="UP001050691"/>
    </source>
</evidence>
<dbReference type="Proteomes" id="UP001050691">
    <property type="component" value="Unassembled WGS sequence"/>
</dbReference>
<feature type="compositionally biased region" description="Polar residues" evidence="1">
    <location>
        <begin position="286"/>
        <end position="296"/>
    </location>
</feature>
<accession>A0AAV5ANI5</accession>
<protein>
    <submittedName>
        <fullName evidence="2">Uncharacterized protein</fullName>
    </submittedName>
</protein>
<evidence type="ECO:0000313" key="2">
    <source>
        <dbReference type="EMBL" id="GJJ13480.1"/>
    </source>
</evidence>
<proteinExistence type="predicted"/>